<keyword evidence="6" id="KW-0131">Cell cycle</keyword>
<dbReference type="PROSITE" id="PS50005">
    <property type="entry name" value="TPR"/>
    <property type="match status" value="4"/>
</dbReference>
<reference evidence="9 10" key="1">
    <citation type="submission" date="2024-10" db="EMBL/GenBank/DDBJ databases">
        <title>Updated reference genomes for cyclostephanoid diatoms.</title>
        <authorList>
            <person name="Roberts W.R."/>
            <person name="Alverson A.J."/>
        </authorList>
    </citation>
    <scope>NUCLEOTIDE SEQUENCE [LARGE SCALE GENOMIC DNA]</scope>
    <source>
        <strain evidence="9 10">AJA228-03</strain>
    </source>
</reference>
<evidence type="ECO:0000313" key="9">
    <source>
        <dbReference type="EMBL" id="KAL3806392.1"/>
    </source>
</evidence>
<feature type="region of interest" description="Disordered" evidence="8">
    <location>
        <begin position="185"/>
        <end position="220"/>
    </location>
</feature>
<protein>
    <recommendedName>
        <fullName evidence="11">Anaphase-promoting complex subunit 6</fullName>
    </recommendedName>
</protein>
<dbReference type="GO" id="GO:0051301">
    <property type="term" value="P:cell division"/>
    <property type="evidence" value="ECO:0007669"/>
    <property type="project" value="UniProtKB-KW"/>
</dbReference>
<dbReference type="SMART" id="SM00028">
    <property type="entry name" value="TPR"/>
    <property type="match status" value="6"/>
</dbReference>
<feature type="repeat" description="TPR" evidence="7">
    <location>
        <begin position="915"/>
        <end position="948"/>
    </location>
</feature>
<evidence type="ECO:0000256" key="5">
    <source>
        <dbReference type="ARBA" id="ARBA00022803"/>
    </source>
</evidence>
<feature type="repeat" description="TPR" evidence="7">
    <location>
        <begin position="881"/>
        <end position="914"/>
    </location>
</feature>
<gene>
    <name evidence="9" type="ORF">ACHAXA_001159</name>
</gene>
<sequence>SASHDEQHKGAAADAYPFDVDMGNDADGKDNDDVGGGGRKSGRPTATATNDDLPMGDDDDETVQLRHFVRSLLGMNPSQFPSSSSSSSSSSFDTTIPPLMTTPDPATAAFFAVALLAKTDASASGGFNDDRDGGGSCLGQICRWRPDDAYLAARALSLNGEHKRAIYVLDKVGLVGFGIESNGNGGGVGPGDAGGGNADGFSEGRRRPESSSAASSSTSNNARGVRNALLLRAQSALLAGQCLVRAGEYERALTVYEESMRFPPPPPPAEWGRYGYGYVLDIGRRRDLDVDDDLGGGEEGDEEAELNARLADEAYVRSWREQSLSHTALIDDGDDERLMQLAANVWPLPFSCDPSSSYGDGRPASMTMAMEGIHPVARLCAARGIAYDAISNPHRAVPFLKAAMTIDPRCVEALDYAVKSRLLRPEEEREWILGLKFGAGKCGAADNGEGGRYWTSMDMPWLRDAYLARLHGIGGVGAPNLPSALLQGQSGCQTAANIMSPVPRSDLQSPSMLLLGSPDFAGGEMVGGGDDNEPLTTPFASSDKVSAAAAKASGIGLTIDGAFRNLAITHNLGRSPDVLSHAAIRSYAAHDLHTALAYCTAIDSIDPYCRTAGYVHVATLVGLNLKRRLFQLAHRLVDTEPKDSLAWFAVGSYYYACRRYDLAQRHFSRSTRLDPRSAECWIGFGCSFAVCDESDQALASFRAAQNKNSGSHVPLLYMGMEYLRTNHLSLAGHFLNLAQRTDPCDMLCCNELGVWCYRQGNLVDAAFWFMKALRLHVCTESAVLRSTDEGLGMNGYILLTGRSAERGGRTNTAAVNHYDSTSYFKGRSSGVRIPVSTVLCAVKTPSGQSIAASSFGDNINVDIDGLSDIECIERCMDKFWEPTIFNLGQSYRKMNRYGDAIVCFEKCSSLNPGNYAVYAAVGFSKHLGGDVDGAIDSYHEALSRKPEDAFTSEMLVRALSEAVTYPPSLEMLSSLHPEEEVDFGGVGSSILNKMAGSANNGRPVVLSYNDDDTTMFASNASDVDMSIV</sequence>
<evidence type="ECO:0000256" key="4">
    <source>
        <dbReference type="ARBA" id="ARBA00022786"/>
    </source>
</evidence>
<feature type="non-terminal residue" evidence="9">
    <location>
        <position position="1"/>
    </location>
</feature>
<proteinExistence type="predicted"/>
<feature type="compositionally biased region" description="Low complexity" evidence="8">
    <location>
        <begin position="210"/>
        <end position="220"/>
    </location>
</feature>
<feature type="compositionally biased region" description="Basic and acidic residues" evidence="8">
    <location>
        <begin position="1"/>
        <end position="11"/>
    </location>
</feature>
<evidence type="ECO:0000256" key="2">
    <source>
        <dbReference type="ARBA" id="ARBA00022737"/>
    </source>
</evidence>
<evidence type="ECO:0000256" key="1">
    <source>
        <dbReference type="ARBA" id="ARBA00022618"/>
    </source>
</evidence>
<evidence type="ECO:0000256" key="8">
    <source>
        <dbReference type="SAM" id="MobiDB-lite"/>
    </source>
</evidence>
<feature type="compositionally biased region" description="Low complexity" evidence="8">
    <location>
        <begin position="82"/>
        <end position="91"/>
    </location>
</feature>
<evidence type="ECO:0000256" key="6">
    <source>
        <dbReference type="ARBA" id="ARBA00023306"/>
    </source>
</evidence>
<dbReference type="Pfam" id="PF00515">
    <property type="entry name" value="TPR_1"/>
    <property type="match status" value="1"/>
</dbReference>
<dbReference type="Proteomes" id="UP001530377">
    <property type="component" value="Unassembled WGS sequence"/>
</dbReference>
<comment type="caution">
    <text evidence="9">The sequence shown here is derived from an EMBL/GenBank/DDBJ whole genome shotgun (WGS) entry which is preliminary data.</text>
</comment>
<dbReference type="PANTHER" id="PTHR12558">
    <property type="entry name" value="CELL DIVISION CYCLE 16,23,27"/>
    <property type="match status" value="1"/>
</dbReference>
<dbReference type="InterPro" id="IPR011990">
    <property type="entry name" value="TPR-like_helical_dom_sf"/>
</dbReference>
<evidence type="ECO:0000313" key="10">
    <source>
        <dbReference type="Proteomes" id="UP001530377"/>
    </source>
</evidence>
<keyword evidence="5 7" id="KW-0802">TPR repeat</keyword>
<evidence type="ECO:0008006" key="11">
    <source>
        <dbReference type="Google" id="ProtNLM"/>
    </source>
</evidence>
<keyword evidence="1" id="KW-0132">Cell division</keyword>
<keyword evidence="10" id="KW-1185">Reference proteome</keyword>
<accession>A0ABD3R2H8</accession>
<feature type="region of interest" description="Disordered" evidence="8">
    <location>
        <begin position="1"/>
        <end position="59"/>
    </location>
</feature>
<dbReference type="Gene3D" id="1.25.40.10">
    <property type="entry name" value="Tetratricopeptide repeat domain"/>
    <property type="match status" value="3"/>
</dbReference>
<evidence type="ECO:0000256" key="7">
    <source>
        <dbReference type="PROSITE-ProRule" id="PRU00339"/>
    </source>
</evidence>
<dbReference type="SUPFAM" id="SSF48452">
    <property type="entry name" value="TPR-like"/>
    <property type="match status" value="2"/>
</dbReference>
<evidence type="ECO:0000256" key="3">
    <source>
        <dbReference type="ARBA" id="ARBA00022776"/>
    </source>
</evidence>
<keyword evidence="2" id="KW-0677">Repeat</keyword>
<feature type="repeat" description="TPR" evidence="7">
    <location>
        <begin position="233"/>
        <end position="266"/>
    </location>
</feature>
<dbReference type="EMBL" id="JALLPB020000817">
    <property type="protein sequence ID" value="KAL3806392.1"/>
    <property type="molecule type" value="Genomic_DNA"/>
</dbReference>
<feature type="region of interest" description="Disordered" evidence="8">
    <location>
        <begin position="74"/>
        <end position="99"/>
    </location>
</feature>
<feature type="repeat" description="TPR" evidence="7">
    <location>
        <begin position="644"/>
        <end position="677"/>
    </location>
</feature>
<keyword evidence="4" id="KW-0833">Ubl conjugation pathway</keyword>
<name>A0ABD3R2H8_9STRA</name>
<feature type="compositionally biased region" description="Gly residues" evidence="8">
    <location>
        <begin position="185"/>
        <end position="198"/>
    </location>
</feature>
<dbReference type="PANTHER" id="PTHR12558:SF9">
    <property type="entry name" value="CELL DIVISION CYCLE PROTEIN 16 HOMOLOG"/>
    <property type="match status" value="1"/>
</dbReference>
<dbReference type="AlphaFoldDB" id="A0ABD3R2H8"/>
<dbReference type="InterPro" id="IPR019734">
    <property type="entry name" value="TPR_rpt"/>
</dbReference>
<keyword evidence="3" id="KW-0498">Mitosis</keyword>
<organism evidence="9 10">
    <name type="scientific">Cyclostephanos tholiformis</name>
    <dbReference type="NCBI Taxonomy" id="382380"/>
    <lineage>
        <taxon>Eukaryota</taxon>
        <taxon>Sar</taxon>
        <taxon>Stramenopiles</taxon>
        <taxon>Ochrophyta</taxon>
        <taxon>Bacillariophyta</taxon>
        <taxon>Coscinodiscophyceae</taxon>
        <taxon>Thalassiosirophycidae</taxon>
        <taxon>Stephanodiscales</taxon>
        <taxon>Stephanodiscaceae</taxon>
        <taxon>Cyclostephanos</taxon>
    </lineage>
</organism>